<dbReference type="RefSeq" id="WP_035123506.1">
    <property type="nucleotide sequence ID" value="NZ_JRHH01000001.1"/>
</dbReference>
<evidence type="ECO:0000313" key="1">
    <source>
        <dbReference type="EMBL" id="KGD69375.1"/>
    </source>
</evidence>
<dbReference type="AlphaFoldDB" id="A0A095V3D9"/>
<dbReference type="Proteomes" id="UP000029554">
    <property type="component" value="Unassembled WGS sequence"/>
</dbReference>
<name>A0A095V3D9_9FLAO</name>
<sequence length="198" mass="23372">MKTYLFSDEELFHLKYIKDNSPIRIWFENICYVFEYGSFHFLLEIKLAEKINLSQSSKSKEEDTIQTQYAMKTQIIFKDEKFVAQSGSELLVENEEISEIEMVKTKLYFTEVREIKKNLFESESSQINPTEDLPTEINIKIEKVIMADVGIIVKFESKKILNLFINENEDDFQSTNLLYQEGNFYAELKSKYQFIALS</sequence>
<keyword evidence="2" id="KW-1185">Reference proteome</keyword>
<comment type="caution">
    <text evidence="1">The sequence shown here is derived from an EMBL/GenBank/DDBJ whole genome shotgun (WGS) entry which is preliminary data.</text>
</comment>
<accession>A0A095V3D9</accession>
<evidence type="ECO:0000313" key="2">
    <source>
        <dbReference type="Proteomes" id="UP000029554"/>
    </source>
</evidence>
<gene>
    <name evidence="1" type="ORF">LG45_00965</name>
</gene>
<dbReference type="OrthoDB" id="1430807at2"/>
<reference evidence="1 2" key="1">
    <citation type="submission" date="2014-09" db="EMBL/GenBank/DDBJ databases">
        <title>Whole Genome Shotgun of Flavobacterium aquatile LMG 4008.</title>
        <authorList>
            <person name="Gale A.N."/>
            <person name="Pipes S.E."/>
            <person name="Newman J.D."/>
        </authorList>
    </citation>
    <scope>NUCLEOTIDE SEQUENCE [LARGE SCALE GENOMIC DNA]</scope>
    <source>
        <strain evidence="1 2">LMG 4008</strain>
    </source>
</reference>
<protein>
    <submittedName>
        <fullName evidence="1">Uncharacterized protein</fullName>
    </submittedName>
</protein>
<organism evidence="1 2">
    <name type="scientific">Flavobacterium aquatile LMG 4008 = ATCC 11947</name>
    <dbReference type="NCBI Taxonomy" id="1453498"/>
    <lineage>
        <taxon>Bacteria</taxon>
        <taxon>Pseudomonadati</taxon>
        <taxon>Bacteroidota</taxon>
        <taxon>Flavobacteriia</taxon>
        <taxon>Flavobacteriales</taxon>
        <taxon>Flavobacteriaceae</taxon>
        <taxon>Flavobacterium</taxon>
    </lineage>
</organism>
<dbReference type="EMBL" id="JRHH01000001">
    <property type="protein sequence ID" value="KGD69375.1"/>
    <property type="molecule type" value="Genomic_DNA"/>
</dbReference>
<proteinExistence type="predicted"/>
<dbReference type="STRING" id="1453498.LG45_00965"/>